<comment type="subcellular location">
    <subcellularLocation>
        <location evidence="1">Plastid</location>
        <location evidence="1">Chloroplast thylakoid membrane</location>
        <topology evidence="1">Multi-pass membrane protein</topology>
    </subcellularLocation>
</comment>
<keyword evidence="10" id="KW-0472">Membrane</keyword>
<keyword evidence="13" id="KW-0603">Photosystem I</keyword>
<dbReference type="SUPFAM" id="SSF103511">
    <property type="entry name" value="Chlorophyll a-b binding protein"/>
    <property type="match status" value="1"/>
</dbReference>
<keyword evidence="9 13" id="KW-0793">Thylakoid</keyword>
<evidence type="ECO:0000256" key="9">
    <source>
        <dbReference type="ARBA" id="ARBA00023078"/>
    </source>
</evidence>
<evidence type="ECO:0000256" key="10">
    <source>
        <dbReference type="ARBA" id="ARBA00023136"/>
    </source>
</evidence>
<dbReference type="GO" id="GO:0009765">
    <property type="term" value="P:photosynthesis, light harvesting"/>
    <property type="evidence" value="ECO:0007669"/>
    <property type="project" value="InterPro"/>
</dbReference>
<organism evidence="14 15">
    <name type="scientific">Olea europaea subsp. europaea</name>
    <dbReference type="NCBI Taxonomy" id="158383"/>
    <lineage>
        <taxon>Eukaryota</taxon>
        <taxon>Viridiplantae</taxon>
        <taxon>Streptophyta</taxon>
        <taxon>Embryophyta</taxon>
        <taxon>Tracheophyta</taxon>
        <taxon>Spermatophyta</taxon>
        <taxon>Magnoliopsida</taxon>
        <taxon>eudicotyledons</taxon>
        <taxon>Gunneridae</taxon>
        <taxon>Pentapetalae</taxon>
        <taxon>asterids</taxon>
        <taxon>lamiids</taxon>
        <taxon>Lamiales</taxon>
        <taxon>Oleaceae</taxon>
        <taxon>Oleeae</taxon>
        <taxon>Olea</taxon>
    </lineage>
</organism>
<evidence type="ECO:0000256" key="8">
    <source>
        <dbReference type="ARBA" id="ARBA00022991"/>
    </source>
</evidence>
<dbReference type="OrthoDB" id="423598at2759"/>
<keyword evidence="6" id="KW-0812">Transmembrane</keyword>
<comment type="function">
    <text evidence="13">The light-harvesting complex (LHC) functions as a light receptor, it captures and delivers excitation energy to photosystems with which it is closely associated.</text>
</comment>
<feature type="binding site" description="axial binding residue" evidence="12">
    <location>
        <position position="32"/>
    </location>
    <ligand>
        <name>chlorophyll b</name>
        <dbReference type="ChEBI" id="CHEBI:61721"/>
        <label>1</label>
    </ligand>
    <ligandPart>
        <name>Mg</name>
        <dbReference type="ChEBI" id="CHEBI:25107"/>
    </ligandPart>
</feature>
<protein>
    <recommendedName>
        <fullName evidence="13">Chlorophyll a-b binding protein, chloroplastic</fullName>
    </recommendedName>
</protein>
<dbReference type="InterPro" id="IPR022796">
    <property type="entry name" value="Chloroa_b-bind"/>
</dbReference>
<reference evidence="14 15" key="1">
    <citation type="submission" date="2019-12" db="EMBL/GenBank/DDBJ databases">
        <authorList>
            <person name="Alioto T."/>
            <person name="Alioto T."/>
            <person name="Gomez Garrido J."/>
        </authorList>
    </citation>
    <scope>NUCLEOTIDE SEQUENCE [LARGE SCALE GENOMIC DNA]</scope>
</reference>
<comment type="similarity">
    <text evidence="13">Belongs to the light-harvesting chlorophyll a/b-binding (LHC) protein family.</text>
</comment>
<dbReference type="GO" id="GO:0016168">
    <property type="term" value="F:chlorophyll binding"/>
    <property type="evidence" value="ECO:0007669"/>
    <property type="project" value="UniProtKB-KW"/>
</dbReference>
<dbReference type="GO" id="GO:0009523">
    <property type="term" value="C:photosystem II"/>
    <property type="evidence" value="ECO:0007669"/>
    <property type="project" value="UniProtKB-KW"/>
</dbReference>
<keyword evidence="2 12" id="KW-0148">Chlorophyll</keyword>
<feature type="binding site" evidence="12">
    <location>
        <position position="83"/>
    </location>
    <ligand>
        <name>chlorophyll a</name>
        <dbReference type="ChEBI" id="CHEBI:58416"/>
        <label>1</label>
    </ligand>
</feature>
<keyword evidence="11 13" id="KW-0604">Photosystem II</keyword>
<evidence type="ECO:0000256" key="11">
    <source>
        <dbReference type="ARBA" id="ARBA00023276"/>
    </source>
</evidence>
<keyword evidence="4 13" id="KW-0602">Photosynthesis</keyword>
<evidence type="ECO:0000256" key="2">
    <source>
        <dbReference type="ARBA" id="ARBA00022494"/>
    </source>
</evidence>
<evidence type="ECO:0000256" key="4">
    <source>
        <dbReference type="ARBA" id="ARBA00022531"/>
    </source>
</evidence>
<feature type="binding site" description="axial binding residue" evidence="12">
    <location>
        <position position="40"/>
    </location>
    <ligand>
        <name>chlorophyll b</name>
        <dbReference type="ChEBI" id="CHEBI:61721"/>
        <label>1</label>
    </ligand>
    <ligandPart>
        <name>Mg</name>
        <dbReference type="ChEBI" id="CHEBI:25107"/>
    </ligandPart>
</feature>
<keyword evidence="7" id="KW-1133">Transmembrane helix</keyword>
<feature type="binding site" evidence="12">
    <location>
        <position position="95"/>
    </location>
    <ligand>
        <name>chlorophyll a</name>
        <dbReference type="ChEBI" id="CHEBI:58416"/>
        <label>1</label>
    </ligand>
</feature>
<feature type="binding site" evidence="12">
    <location>
        <position position="5"/>
    </location>
    <ligand>
        <name>chlorophyll a</name>
        <dbReference type="ChEBI" id="CHEBI:58416"/>
        <label>1</label>
    </ligand>
</feature>
<feature type="binding site" description="axial binding residue" evidence="12">
    <location>
        <position position="49"/>
    </location>
    <ligand>
        <name>chlorophyll b</name>
        <dbReference type="ChEBI" id="CHEBI:61721"/>
        <label>1</label>
    </ligand>
    <ligandPart>
        <name>Mg</name>
        <dbReference type="ChEBI" id="CHEBI:25107"/>
    </ligandPart>
</feature>
<evidence type="ECO:0000313" key="14">
    <source>
        <dbReference type="EMBL" id="CAA2996476.1"/>
    </source>
</evidence>
<evidence type="ECO:0000256" key="5">
    <source>
        <dbReference type="ARBA" id="ARBA00022640"/>
    </source>
</evidence>
<comment type="caution">
    <text evidence="14">The sequence shown here is derived from an EMBL/GenBank/DDBJ whole genome shotgun (WGS) entry which is preliminary data.</text>
</comment>
<dbReference type="GO" id="GO:0009535">
    <property type="term" value="C:chloroplast thylakoid membrane"/>
    <property type="evidence" value="ECO:0007669"/>
    <property type="project" value="UniProtKB-SubCell"/>
</dbReference>
<gene>
    <name evidence="14" type="ORF">OLEA9_A073375</name>
</gene>
<feature type="binding site" evidence="12">
    <location>
        <position position="81"/>
    </location>
    <ligand>
        <name>chlorophyll a</name>
        <dbReference type="ChEBI" id="CHEBI:58416"/>
        <label>1</label>
    </ligand>
</feature>
<dbReference type="Pfam" id="PF00504">
    <property type="entry name" value="Chloroa_b-bind"/>
    <property type="match status" value="1"/>
</dbReference>
<keyword evidence="8 13" id="KW-0157">Chromophore</keyword>
<feature type="binding site" evidence="12">
    <location>
        <position position="77"/>
    </location>
    <ligand>
        <name>chlorophyll a</name>
        <dbReference type="ChEBI" id="CHEBI:58416"/>
        <label>1</label>
    </ligand>
</feature>
<dbReference type="InterPro" id="IPR001344">
    <property type="entry name" value="Chloro_AB-bd_pln"/>
</dbReference>
<dbReference type="EMBL" id="CACTIH010005527">
    <property type="protein sequence ID" value="CAA2996476.1"/>
    <property type="molecule type" value="Genomic_DNA"/>
</dbReference>
<evidence type="ECO:0000256" key="6">
    <source>
        <dbReference type="ARBA" id="ARBA00022692"/>
    </source>
</evidence>
<keyword evidence="3 13" id="KW-0150">Chloroplast</keyword>
<accession>A0A8S0SZ80</accession>
<evidence type="ECO:0000256" key="13">
    <source>
        <dbReference type="RuleBase" id="RU363080"/>
    </source>
</evidence>
<evidence type="ECO:0000256" key="1">
    <source>
        <dbReference type="ARBA" id="ARBA00004454"/>
    </source>
</evidence>
<evidence type="ECO:0000256" key="3">
    <source>
        <dbReference type="ARBA" id="ARBA00022528"/>
    </source>
</evidence>
<keyword evidence="15" id="KW-1185">Reference proteome</keyword>
<dbReference type="Gene3D" id="1.10.3460.10">
    <property type="entry name" value="Chlorophyll a/b binding protein domain"/>
    <property type="match status" value="1"/>
</dbReference>
<name>A0A8S0SZ80_OLEEU</name>
<feature type="binding site" evidence="12">
    <location>
        <position position="78"/>
    </location>
    <ligand>
        <name>chlorophyll a</name>
        <dbReference type="ChEBI" id="CHEBI:58416"/>
        <label>1</label>
    </ligand>
</feature>
<dbReference type="Gramene" id="OE9A073375T1">
    <property type="protein sequence ID" value="OE9A073375C1"/>
    <property type="gene ID" value="OE9A073375"/>
</dbReference>
<proteinExistence type="inferred from homology"/>
<dbReference type="GO" id="GO:0009522">
    <property type="term" value="C:photosystem I"/>
    <property type="evidence" value="ECO:0007669"/>
    <property type="project" value="UniProtKB-KW"/>
</dbReference>
<dbReference type="PANTHER" id="PTHR21649">
    <property type="entry name" value="CHLOROPHYLL A/B BINDING PROTEIN"/>
    <property type="match status" value="1"/>
</dbReference>
<evidence type="ECO:0000256" key="12">
    <source>
        <dbReference type="PIRSR" id="PIRSR601344-1"/>
    </source>
</evidence>
<evidence type="ECO:0000256" key="7">
    <source>
        <dbReference type="ARBA" id="ARBA00022989"/>
    </source>
</evidence>
<keyword evidence="5 13" id="KW-0934">Plastid</keyword>
<evidence type="ECO:0000313" key="15">
    <source>
        <dbReference type="Proteomes" id="UP000594638"/>
    </source>
</evidence>
<dbReference type="AlphaFoldDB" id="A0A8S0SZ80"/>
<sequence>MVSAQIFSEDGLDYNPISLIHAQIIFAIWACQVILMGAVEGYHVASGPLGEVVDLDGSFDPFGLADDSEAFVELKVKEIKNGRLTMFPIFRFFAQALVTE</sequence>
<dbReference type="Proteomes" id="UP000594638">
    <property type="component" value="Unassembled WGS sequence"/>
</dbReference>